<keyword evidence="2" id="KW-1185">Reference proteome</keyword>
<dbReference type="KEGG" id="abaw:D5400_11935"/>
<name>A0A3Q8XNZ1_9HYPH</name>
<accession>A0A3Q8XNZ1</accession>
<evidence type="ECO:0000313" key="2">
    <source>
        <dbReference type="Proteomes" id="UP000268192"/>
    </source>
</evidence>
<dbReference type="Proteomes" id="UP000268192">
    <property type="component" value="Chromosome"/>
</dbReference>
<reference evidence="1 2" key="1">
    <citation type="submission" date="2018-09" db="EMBL/GenBank/DDBJ databases">
        <title>Marinorhizobium profundi gen. nov., sp. nov., isolated from a deep-sea sediment sample from the New Britain Trench and proposal of Marinorhizobiaceae fam. nov. in the order Rhizobiales of the class Alphaproteobacteria.</title>
        <authorList>
            <person name="Cao J."/>
        </authorList>
    </citation>
    <scope>NUCLEOTIDE SEQUENCE [LARGE SCALE GENOMIC DNA]</scope>
    <source>
        <strain evidence="1 2">WS11</strain>
    </source>
</reference>
<dbReference type="EMBL" id="CP032509">
    <property type="protein sequence ID" value="AZN71889.1"/>
    <property type="molecule type" value="Genomic_DNA"/>
</dbReference>
<sequence length="100" mass="11596">MADRLFDRPLSVRHNESVTVQICSVRDALDFLEEKILGRQDRGYEVLVQDCHDVLEYRKPIRALYDAFLRLALHEDLLVDPASTILWMRGKRRGRGSSSP</sequence>
<gene>
    <name evidence="1" type="ORF">D5400_11935</name>
</gene>
<organism evidence="1 2">
    <name type="scientific">Georhizobium profundi</name>
    <dbReference type="NCBI Taxonomy" id="2341112"/>
    <lineage>
        <taxon>Bacteria</taxon>
        <taxon>Pseudomonadati</taxon>
        <taxon>Pseudomonadota</taxon>
        <taxon>Alphaproteobacteria</taxon>
        <taxon>Hyphomicrobiales</taxon>
        <taxon>Rhizobiaceae</taxon>
        <taxon>Georhizobium</taxon>
    </lineage>
</organism>
<proteinExistence type="predicted"/>
<dbReference type="OrthoDB" id="8388069at2"/>
<dbReference type="Gene3D" id="6.10.250.730">
    <property type="match status" value="1"/>
</dbReference>
<dbReference type="AlphaFoldDB" id="A0A3Q8XNZ1"/>
<evidence type="ECO:0000313" key="1">
    <source>
        <dbReference type="EMBL" id="AZN71889.1"/>
    </source>
</evidence>
<protein>
    <submittedName>
        <fullName evidence="1">DUF982 domain-containing protein</fullName>
    </submittedName>
</protein>